<dbReference type="GeneID" id="18822627"/>
<dbReference type="OMA" id="PRWRTHA"/>
<keyword evidence="1" id="KW-0175">Coiled coil</keyword>
<proteinExistence type="predicted"/>
<feature type="region of interest" description="Disordered" evidence="2">
    <location>
        <begin position="234"/>
        <end position="253"/>
    </location>
</feature>
<feature type="region of interest" description="Disordered" evidence="2">
    <location>
        <begin position="269"/>
        <end position="347"/>
    </location>
</feature>
<name>K5XP30_AGABU</name>
<feature type="compositionally biased region" description="Polar residues" evidence="2">
    <location>
        <begin position="1"/>
        <end position="22"/>
    </location>
</feature>
<feature type="compositionally biased region" description="Low complexity" evidence="2">
    <location>
        <begin position="558"/>
        <end position="567"/>
    </location>
</feature>
<protein>
    <submittedName>
        <fullName evidence="3">Uncharacterized protein</fullName>
    </submittedName>
</protein>
<feature type="region of interest" description="Disordered" evidence="2">
    <location>
        <begin position="521"/>
        <end position="616"/>
    </location>
</feature>
<dbReference type="RefSeq" id="XP_007332888.1">
    <property type="nucleotide sequence ID" value="XM_007332826.1"/>
</dbReference>
<keyword evidence="4" id="KW-1185">Reference proteome</keyword>
<feature type="region of interest" description="Disordered" evidence="2">
    <location>
        <begin position="413"/>
        <end position="460"/>
    </location>
</feature>
<dbReference type="EMBL" id="JH971402">
    <property type="protein sequence ID" value="EKM76440.1"/>
    <property type="molecule type" value="Genomic_DNA"/>
</dbReference>
<feature type="compositionally biased region" description="Basic and acidic residues" evidence="2">
    <location>
        <begin position="293"/>
        <end position="306"/>
    </location>
</feature>
<dbReference type="OrthoDB" id="3204900at2759"/>
<sequence>MGLTAEFSSHETIQPSHSSNPNQEHEIAYKSGITVLATLATTPTPTNDAFSLPSPPSSFRHPKRFSDTMPTRNPLRSPSITAETKAARRQSSIGYFSPDSVKTPIRGSPERRISLGALQEGLVSNGSREDSWTRKGDRTSTTNQTYESVFSRHADLLRFIAQKESKCLELKSQLAVHEAELVQLKRKWERIVNRGLERDLHSATTNSSDPSSAVLEGIREGMSRLLAAGFSTSAPAPAPYASSTTIPKTSRSRPHSLIYKTHFTEESNSSISTFATTRSTARSSQSSMSSCDEIVKGGVEERERDNNSNSGSDDFKNQILMVRDTGATPIMSPNPQFHHQQNRQSQHKNLCLRPKSLPQQKENLLSEGEKWSSDVQPTTSKVHRRKSHEVARTLDFEHLDFSSLSPSVMLYPASESRKSASPENSPPLGRSSTSPHLGHDTNGVSGASSRSNSGVGLAPMSSIPGLGMTTGATTPAVGSWMDTVGKQWDKLQKSSTFTKNQKRASVLLADMSSSIANVLTPPNSGANESMANGTRHVSSDTNTSIGGNSTLKLPVTASPNPSSSGSLLDDDDDETARLGAAVLQPVIPHSPTIPQTNKPSLGEAKGDFDSDEEWGW</sequence>
<gene>
    <name evidence="3" type="ORF">AGABI1DRAFT_108766</name>
</gene>
<evidence type="ECO:0000256" key="2">
    <source>
        <dbReference type="SAM" id="MobiDB-lite"/>
    </source>
</evidence>
<dbReference type="KEGG" id="abp:AGABI1DRAFT108766"/>
<evidence type="ECO:0000313" key="4">
    <source>
        <dbReference type="Proteomes" id="UP000008493"/>
    </source>
</evidence>
<feature type="region of interest" description="Disordered" evidence="2">
    <location>
        <begin position="46"/>
        <end position="89"/>
    </location>
</feature>
<feature type="compositionally biased region" description="Low complexity" evidence="2">
    <location>
        <begin position="234"/>
        <end position="247"/>
    </location>
</feature>
<dbReference type="HOGENOM" id="CLU_021799_0_0_1"/>
<feature type="compositionally biased region" description="Polar residues" evidence="2">
    <location>
        <begin position="521"/>
        <end position="551"/>
    </location>
</feature>
<feature type="compositionally biased region" description="Low complexity" evidence="2">
    <location>
        <begin position="269"/>
        <end position="290"/>
    </location>
</feature>
<feature type="region of interest" description="Disordered" evidence="2">
    <location>
        <begin position="365"/>
        <end position="387"/>
    </location>
</feature>
<dbReference type="AlphaFoldDB" id="K5XP30"/>
<feature type="compositionally biased region" description="Polar residues" evidence="2">
    <location>
        <begin position="331"/>
        <end position="347"/>
    </location>
</feature>
<dbReference type="Proteomes" id="UP000008493">
    <property type="component" value="Unassembled WGS sequence"/>
</dbReference>
<organism evidence="3 4">
    <name type="scientific">Agaricus bisporus var. burnettii (strain JB137-S8 / ATCC MYA-4627 / FGSC 10392)</name>
    <name type="common">White button mushroom</name>
    <dbReference type="NCBI Taxonomy" id="597362"/>
    <lineage>
        <taxon>Eukaryota</taxon>
        <taxon>Fungi</taxon>
        <taxon>Dikarya</taxon>
        <taxon>Basidiomycota</taxon>
        <taxon>Agaricomycotina</taxon>
        <taxon>Agaricomycetes</taxon>
        <taxon>Agaricomycetidae</taxon>
        <taxon>Agaricales</taxon>
        <taxon>Agaricineae</taxon>
        <taxon>Agaricaceae</taxon>
        <taxon>Agaricus</taxon>
    </lineage>
</organism>
<reference evidence="4" key="1">
    <citation type="journal article" date="2012" name="Proc. Natl. Acad. Sci. U.S.A.">
        <title>Genome sequence of the button mushroom Agaricus bisporus reveals mechanisms governing adaptation to a humic-rich ecological niche.</title>
        <authorList>
            <person name="Morin E."/>
            <person name="Kohler A."/>
            <person name="Baker A.R."/>
            <person name="Foulongne-Oriol M."/>
            <person name="Lombard V."/>
            <person name="Nagy L.G."/>
            <person name="Ohm R.A."/>
            <person name="Patyshakuliyeva A."/>
            <person name="Brun A."/>
            <person name="Aerts A.L."/>
            <person name="Bailey A.M."/>
            <person name="Billette C."/>
            <person name="Coutinho P.M."/>
            <person name="Deakin G."/>
            <person name="Doddapaneni H."/>
            <person name="Floudas D."/>
            <person name="Grimwood J."/>
            <person name="Hilden K."/>
            <person name="Kuees U."/>
            <person name="LaButti K.M."/>
            <person name="Lapidus A."/>
            <person name="Lindquist E.A."/>
            <person name="Lucas S.M."/>
            <person name="Murat C."/>
            <person name="Riley R.W."/>
            <person name="Salamov A.A."/>
            <person name="Schmutz J."/>
            <person name="Subramanian V."/>
            <person name="Woesten H.A.B."/>
            <person name="Xu J."/>
            <person name="Eastwood D.C."/>
            <person name="Foster G.D."/>
            <person name="Sonnenberg A.S."/>
            <person name="Cullen D."/>
            <person name="de Vries R.P."/>
            <person name="Lundell T."/>
            <person name="Hibbett D.S."/>
            <person name="Henrissat B."/>
            <person name="Burton K.S."/>
            <person name="Kerrigan R.W."/>
            <person name="Challen M.P."/>
            <person name="Grigoriev I.V."/>
            <person name="Martin F."/>
        </authorList>
    </citation>
    <scope>NUCLEOTIDE SEQUENCE [LARGE SCALE GENOMIC DNA]</scope>
    <source>
        <strain evidence="4">JB137-S8 / ATCC MYA-4627 / FGSC 10392</strain>
    </source>
</reference>
<dbReference type="InParanoid" id="K5XP30"/>
<accession>K5XP30</accession>
<feature type="compositionally biased region" description="Polar residues" evidence="2">
    <location>
        <begin position="442"/>
        <end position="454"/>
    </location>
</feature>
<dbReference type="eggNOG" id="ENOG502S19N">
    <property type="taxonomic scope" value="Eukaryota"/>
</dbReference>
<evidence type="ECO:0000313" key="3">
    <source>
        <dbReference type="EMBL" id="EKM76440.1"/>
    </source>
</evidence>
<evidence type="ECO:0000256" key="1">
    <source>
        <dbReference type="SAM" id="Coils"/>
    </source>
</evidence>
<feature type="compositionally biased region" description="Polar residues" evidence="2">
    <location>
        <begin position="68"/>
        <end position="82"/>
    </location>
</feature>
<feature type="coiled-coil region" evidence="1">
    <location>
        <begin position="160"/>
        <end position="187"/>
    </location>
</feature>
<feature type="region of interest" description="Disordered" evidence="2">
    <location>
        <begin position="1"/>
        <end position="28"/>
    </location>
</feature>